<evidence type="ECO:0000256" key="2">
    <source>
        <dbReference type="ARBA" id="ARBA00005900"/>
    </source>
</evidence>
<dbReference type="InterPro" id="IPR000425">
    <property type="entry name" value="MIP"/>
</dbReference>
<keyword evidence="3 6" id="KW-0812">Transmembrane</keyword>
<organism evidence="9 10">
    <name type="scientific">Umbra pygmaea</name>
    <name type="common">Eastern mudminnow</name>
    <dbReference type="NCBI Taxonomy" id="75934"/>
    <lineage>
        <taxon>Eukaryota</taxon>
        <taxon>Metazoa</taxon>
        <taxon>Chordata</taxon>
        <taxon>Craniata</taxon>
        <taxon>Vertebrata</taxon>
        <taxon>Euteleostomi</taxon>
        <taxon>Actinopterygii</taxon>
        <taxon>Neopterygii</taxon>
        <taxon>Teleostei</taxon>
        <taxon>Protacanthopterygii</taxon>
        <taxon>Esociformes</taxon>
        <taxon>Umbridae</taxon>
        <taxon>Umbra</taxon>
    </lineage>
</organism>
<feature type="transmembrane region" description="Helical" evidence="6">
    <location>
        <begin position="188"/>
        <end position="208"/>
    </location>
</feature>
<evidence type="ECO:0000256" key="8">
    <source>
        <dbReference type="SAM" id="SignalP"/>
    </source>
</evidence>
<evidence type="ECO:0000313" key="10">
    <source>
        <dbReference type="Proteomes" id="UP001557470"/>
    </source>
</evidence>
<feature type="transmembrane region" description="Helical" evidence="6">
    <location>
        <begin position="107"/>
        <end position="129"/>
    </location>
</feature>
<dbReference type="EMBL" id="JAGEUA010000003">
    <property type="protein sequence ID" value="KAL0994636.1"/>
    <property type="molecule type" value="Genomic_DNA"/>
</dbReference>
<feature type="transmembrane region" description="Helical" evidence="6">
    <location>
        <begin position="67"/>
        <end position="87"/>
    </location>
</feature>
<comment type="subcellular location">
    <subcellularLocation>
        <location evidence="1">Membrane</location>
        <topology evidence="1">Multi-pass membrane protein</topology>
    </subcellularLocation>
</comment>
<dbReference type="AlphaFoldDB" id="A0ABD0X5V0"/>
<dbReference type="InterPro" id="IPR023271">
    <property type="entry name" value="Aquaporin-like"/>
</dbReference>
<dbReference type="PRINTS" id="PR02024">
    <property type="entry name" value="AQUAPORIN11"/>
</dbReference>
<dbReference type="InterPro" id="IPR023266">
    <property type="entry name" value="Aquaporin_11"/>
</dbReference>
<comment type="similarity">
    <text evidence="2">Belongs to the MIP/aquaporin (TC 1.A.8) family. AQP11/AQP12 subfamily.</text>
</comment>
<evidence type="ECO:0000256" key="4">
    <source>
        <dbReference type="ARBA" id="ARBA00022989"/>
    </source>
</evidence>
<dbReference type="SUPFAM" id="SSF81338">
    <property type="entry name" value="Aquaporin-like"/>
    <property type="match status" value="1"/>
</dbReference>
<reference evidence="9 10" key="1">
    <citation type="submission" date="2024-06" db="EMBL/GenBank/DDBJ databases">
        <authorList>
            <person name="Pan Q."/>
            <person name="Wen M."/>
            <person name="Jouanno E."/>
            <person name="Zahm M."/>
            <person name="Klopp C."/>
            <person name="Cabau C."/>
            <person name="Louis A."/>
            <person name="Berthelot C."/>
            <person name="Parey E."/>
            <person name="Roest Crollius H."/>
            <person name="Montfort J."/>
            <person name="Robinson-Rechavi M."/>
            <person name="Bouchez O."/>
            <person name="Lampietro C."/>
            <person name="Lopez Roques C."/>
            <person name="Donnadieu C."/>
            <person name="Postlethwait J."/>
            <person name="Bobe J."/>
            <person name="Verreycken H."/>
            <person name="Guiguen Y."/>
        </authorList>
    </citation>
    <scope>NUCLEOTIDE SEQUENCE [LARGE SCALE GENOMIC DNA]</scope>
    <source>
        <strain evidence="9">Up_M1</strain>
        <tissue evidence="9">Testis</tissue>
    </source>
</reference>
<dbReference type="InterPro" id="IPR016697">
    <property type="entry name" value="Aquaporin_11/12"/>
</dbReference>
<keyword evidence="8" id="KW-0732">Signal</keyword>
<keyword evidence="7" id="KW-0813">Transport</keyword>
<evidence type="ECO:0000256" key="6">
    <source>
        <dbReference type="PIRNR" id="PIRNR017529"/>
    </source>
</evidence>
<keyword evidence="4 6" id="KW-1133">Transmembrane helix</keyword>
<dbReference type="Pfam" id="PF00230">
    <property type="entry name" value="MIP"/>
    <property type="match status" value="1"/>
</dbReference>
<gene>
    <name evidence="9" type="ORF">UPYG_G00125180</name>
</gene>
<evidence type="ECO:0000256" key="7">
    <source>
        <dbReference type="RuleBase" id="RU000477"/>
    </source>
</evidence>
<evidence type="ECO:0000256" key="3">
    <source>
        <dbReference type="ARBA" id="ARBA00022692"/>
    </source>
</evidence>
<feature type="signal peptide" evidence="8">
    <location>
        <begin position="1"/>
        <end position="20"/>
    </location>
</feature>
<feature type="chain" id="PRO_5044791633" description="Aquaporin" evidence="8">
    <location>
        <begin position="21"/>
        <end position="272"/>
    </location>
</feature>
<dbReference type="PIRSF" id="PIRSF017529">
    <property type="entry name" value="Aquaporin_11/12"/>
    <property type="match status" value="1"/>
</dbReference>
<dbReference type="InterPro" id="IPR051883">
    <property type="entry name" value="AQP11/12_channel"/>
</dbReference>
<dbReference type="Gene3D" id="1.20.1080.10">
    <property type="entry name" value="Glycerol uptake facilitator protein"/>
    <property type="match status" value="1"/>
</dbReference>
<accession>A0ABD0X5V0</accession>
<dbReference type="PANTHER" id="PTHR21191">
    <property type="entry name" value="AQUAPORIN"/>
    <property type="match status" value="1"/>
</dbReference>
<keyword evidence="10" id="KW-1185">Reference proteome</keyword>
<dbReference type="PRINTS" id="PR00783">
    <property type="entry name" value="MINTRINSICP"/>
</dbReference>
<comment type="caution">
    <text evidence="9">The sequence shown here is derived from an EMBL/GenBank/DDBJ whole genome shotgun (WGS) entry which is preliminary data.</text>
</comment>
<keyword evidence="5 6" id="KW-0472">Membrane</keyword>
<dbReference type="PANTHER" id="PTHR21191:SF7">
    <property type="entry name" value="AQUAPORIN-11"/>
    <property type="match status" value="1"/>
</dbReference>
<proteinExistence type="inferred from homology"/>
<evidence type="ECO:0000256" key="5">
    <source>
        <dbReference type="ARBA" id="ARBA00023136"/>
    </source>
</evidence>
<feature type="transmembrane region" description="Helical" evidence="6">
    <location>
        <begin position="158"/>
        <end position="176"/>
    </location>
</feature>
<dbReference type="GO" id="GO:0016020">
    <property type="term" value="C:membrane"/>
    <property type="evidence" value="ECO:0007669"/>
    <property type="project" value="UniProtKB-SubCell"/>
</dbReference>
<name>A0ABD0X5V0_UMBPY</name>
<evidence type="ECO:0000256" key="1">
    <source>
        <dbReference type="ARBA" id="ARBA00004141"/>
    </source>
</evidence>
<feature type="transmembrane region" description="Helical" evidence="6">
    <location>
        <begin position="228"/>
        <end position="247"/>
    </location>
</feature>
<dbReference type="Proteomes" id="UP001557470">
    <property type="component" value="Unassembled WGS sequence"/>
</dbReference>
<sequence>MTDLGISLVLLASIVLICEGTRKLISYLFSGKDYGIYLVETVSTYQLCACTHELKVLAEVGRIESHIGLTLTYIMVVVHVITFHGAFCNPNVALDNIYRKNITRRSAAARIVCMFIGAKSAHILAPHIWSVGLSDHHIRHTKFGFKCFSPINGSHLEAVGVELACTFTVQATVMHLHKLDNKRLHVHVIAAVVTALVYSGGHISGAVFNPVLAFSVQFPCSGNSFLEYTLVYWLGPIMGMALCILVFDKVIPLLFGKSTSGLDFPAVQKKVQ</sequence>
<evidence type="ECO:0000313" key="9">
    <source>
        <dbReference type="EMBL" id="KAL0994636.1"/>
    </source>
</evidence>
<protein>
    <recommendedName>
        <fullName evidence="6">Aquaporin</fullName>
    </recommendedName>
</protein>